<proteinExistence type="predicted"/>
<evidence type="ECO:0000256" key="1">
    <source>
        <dbReference type="SAM" id="Phobius"/>
    </source>
</evidence>
<evidence type="ECO:0000313" key="3">
    <source>
        <dbReference type="Proteomes" id="UP000237271"/>
    </source>
</evidence>
<keyword evidence="3" id="KW-1185">Reference proteome</keyword>
<dbReference type="EMBL" id="NCKW01006412">
    <property type="protein sequence ID" value="POM71772.1"/>
    <property type="molecule type" value="Genomic_DNA"/>
</dbReference>
<gene>
    <name evidence="2" type="ORF">PHPALM_11612</name>
</gene>
<reference evidence="2 3" key="1">
    <citation type="journal article" date="2017" name="Genome Biol. Evol.">
        <title>Phytophthora megakarya and P. palmivora, closely related causal agents of cacao black pod rot, underwent increases in genome sizes and gene numbers by different mechanisms.</title>
        <authorList>
            <person name="Ali S.S."/>
            <person name="Shao J."/>
            <person name="Lary D.J."/>
            <person name="Kronmiller B."/>
            <person name="Shen D."/>
            <person name="Strem M.D."/>
            <person name="Amoako-Attah I."/>
            <person name="Akrofi A.Y."/>
            <person name="Begoude B.A."/>
            <person name="Ten Hoopen G.M."/>
            <person name="Coulibaly K."/>
            <person name="Kebe B.I."/>
            <person name="Melnick R.L."/>
            <person name="Guiltinan M.J."/>
            <person name="Tyler B.M."/>
            <person name="Meinhardt L.W."/>
            <person name="Bailey B.A."/>
        </authorList>
    </citation>
    <scope>NUCLEOTIDE SEQUENCE [LARGE SCALE GENOMIC DNA]</scope>
    <source>
        <strain evidence="3">sbr112.9</strain>
    </source>
</reference>
<sequence>MDLMCVIVMQTTGNTLVMDWTHRTNTLGYHLGCPMLIRILLCMLLTTLLVALLVVVRFTK</sequence>
<dbReference type="AlphaFoldDB" id="A0A2P4Y1T5"/>
<feature type="transmembrane region" description="Helical" evidence="1">
    <location>
        <begin position="35"/>
        <end position="56"/>
    </location>
</feature>
<name>A0A2P4Y1T5_9STRA</name>
<organism evidence="2 3">
    <name type="scientific">Phytophthora palmivora</name>
    <dbReference type="NCBI Taxonomy" id="4796"/>
    <lineage>
        <taxon>Eukaryota</taxon>
        <taxon>Sar</taxon>
        <taxon>Stramenopiles</taxon>
        <taxon>Oomycota</taxon>
        <taxon>Peronosporomycetes</taxon>
        <taxon>Peronosporales</taxon>
        <taxon>Peronosporaceae</taxon>
        <taxon>Phytophthora</taxon>
    </lineage>
</organism>
<dbReference type="OrthoDB" id="125209at2759"/>
<accession>A0A2P4Y1T5</accession>
<keyword evidence="1" id="KW-0812">Transmembrane</keyword>
<evidence type="ECO:0000313" key="2">
    <source>
        <dbReference type="EMBL" id="POM71772.1"/>
    </source>
</evidence>
<keyword evidence="1" id="KW-1133">Transmembrane helix</keyword>
<protein>
    <submittedName>
        <fullName evidence="2">Uncharacterized protein</fullName>
    </submittedName>
</protein>
<comment type="caution">
    <text evidence="2">The sequence shown here is derived from an EMBL/GenBank/DDBJ whole genome shotgun (WGS) entry which is preliminary data.</text>
</comment>
<dbReference type="Proteomes" id="UP000237271">
    <property type="component" value="Unassembled WGS sequence"/>
</dbReference>
<keyword evidence="1" id="KW-0472">Membrane</keyword>